<name>A0ABR1GGA9_AURAN</name>
<feature type="repeat" description="ANK" evidence="1">
    <location>
        <begin position="293"/>
        <end position="325"/>
    </location>
</feature>
<dbReference type="Pfam" id="PF00023">
    <property type="entry name" value="Ank"/>
    <property type="match status" value="1"/>
</dbReference>
<evidence type="ECO:0000313" key="2">
    <source>
        <dbReference type="EMBL" id="KAK7254873.1"/>
    </source>
</evidence>
<dbReference type="InterPro" id="IPR023214">
    <property type="entry name" value="HAD_sf"/>
</dbReference>
<dbReference type="PANTHER" id="PTHR43885:SF1">
    <property type="entry name" value="SUPERFAMILY HYDROLASE, PUTATIVE (AFU_ORTHOLOGUE AFUA_4G13290)-RELATED"/>
    <property type="match status" value="1"/>
</dbReference>
<dbReference type="InterPro" id="IPR036770">
    <property type="entry name" value="Ankyrin_rpt-contain_sf"/>
</dbReference>
<dbReference type="SFLD" id="SFLDG01129">
    <property type="entry name" value="C1.5:_HAD__Beta-PGM__Phosphata"/>
    <property type="match status" value="1"/>
</dbReference>
<dbReference type="PROSITE" id="PS50297">
    <property type="entry name" value="ANK_REP_REGION"/>
    <property type="match status" value="1"/>
</dbReference>
<reference evidence="2 3" key="1">
    <citation type="submission" date="2024-03" db="EMBL/GenBank/DDBJ databases">
        <title>Aureococcus anophagefferens CCMP1851 and Kratosvirus quantuckense: Draft genome of a second virus-susceptible host strain in the model system.</title>
        <authorList>
            <person name="Chase E."/>
            <person name="Truchon A.R."/>
            <person name="Schepens W."/>
            <person name="Wilhelm S.W."/>
        </authorList>
    </citation>
    <scope>NUCLEOTIDE SEQUENCE [LARGE SCALE GENOMIC DNA]</scope>
    <source>
        <strain evidence="2 3">CCMP1851</strain>
    </source>
</reference>
<dbReference type="Gene3D" id="3.40.50.1000">
    <property type="entry name" value="HAD superfamily/HAD-like"/>
    <property type="match status" value="1"/>
</dbReference>
<dbReference type="EMBL" id="JBBJCI010000014">
    <property type="protein sequence ID" value="KAK7254873.1"/>
    <property type="molecule type" value="Genomic_DNA"/>
</dbReference>
<dbReference type="Gene3D" id="1.10.260.80">
    <property type="match status" value="1"/>
</dbReference>
<dbReference type="Proteomes" id="UP001363151">
    <property type="component" value="Unassembled WGS sequence"/>
</dbReference>
<gene>
    <name evidence="2" type="ORF">SO694_00135052</name>
</gene>
<dbReference type="SUPFAM" id="SSF56784">
    <property type="entry name" value="HAD-like"/>
    <property type="match status" value="1"/>
</dbReference>
<dbReference type="SUPFAM" id="SSF48403">
    <property type="entry name" value="Ankyrin repeat"/>
    <property type="match status" value="1"/>
</dbReference>
<feature type="repeat" description="ANK" evidence="1">
    <location>
        <begin position="326"/>
        <end position="358"/>
    </location>
</feature>
<dbReference type="InterPro" id="IPR002110">
    <property type="entry name" value="Ankyrin_rpt"/>
</dbReference>
<dbReference type="PROSITE" id="PS50088">
    <property type="entry name" value="ANK_REPEAT"/>
    <property type="match status" value="2"/>
</dbReference>
<organism evidence="2 3">
    <name type="scientific">Aureococcus anophagefferens</name>
    <name type="common">Harmful bloom alga</name>
    <dbReference type="NCBI Taxonomy" id="44056"/>
    <lineage>
        <taxon>Eukaryota</taxon>
        <taxon>Sar</taxon>
        <taxon>Stramenopiles</taxon>
        <taxon>Ochrophyta</taxon>
        <taxon>Pelagophyceae</taxon>
        <taxon>Pelagomonadales</taxon>
        <taxon>Pelagomonadaceae</taxon>
        <taxon>Aureococcus</taxon>
    </lineage>
</organism>
<dbReference type="Pfam" id="PF12796">
    <property type="entry name" value="Ank_2"/>
    <property type="match status" value="1"/>
</dbReference>
<dbReference type="SMART" id="SM00248">
    <property type="entry name" value="ANK"/>
    <property type="match status" value="3"/>
</dbReference>
<dbReference type="Gene3D" id="1.25.40.20">
    <property type="entry name" value="Ankyrin repeat-containing domain"/>
    <property type="match status" value="1"/>
</dbReference>
<evidence type="ECO:0000313" key="3">
    <source>
        <dbReference type="Proteomes" id="UP001363151"/>
    </source>
</evidence>
<protein>
    <submittedName>
        <fullName evidence="2">HAD-hyrolase-like protein</fullName>
    </submittedName>
</protein>
<evidence type="ECO:0000256" key="1">
    <source>
        <dbReference type="PROSITE-ProRule" id="PRU00023"/>
    </source>
</evidence>
<proteinExistence type="predicted"/>
<keyword evidence="1" id="KW-0040">ANK repeat</keyword>
<keyword evidence="3" id="KW-1185">Reference proteome</keyword>
<dbReference type="PANTHER" id="PTHR43885">
    <property type="entry name" value="HALOACID DEHALOGENASE-LIKE HYDROLASE"/>
    <property type="match status" value="1"/>
</dbReference>
<dbReference type="Pfam" id="PF00702">
    <property type="entry name" value="Hydrolase"/>
    <property type="match status" value="1"/>
</dbReference>
<dbReference type="InterPro" id="IPR036412">
    <property type="entry name" value="HAD-like_sf"/>
</dbReference>
<comment type="caution">
    <text evidence="2">The sequence shown here is derived from an EMBL/GenBank/DDBJ whole genome shotgun (WGS) entry which is preliminary data.</text>
</comment>
<accession>A0ABR1GGA9</accession>
<dbReference type="SFLD" id="SFLDS00003">
    <property type="entry name" value="Haloacid_Dehalogenase"/>
    <property type="match status" value="1"/>
</dbReference>
<sequence length="388" mass="39881">MSAMSTNAAKPVLRGVVFDMDGTLTVPNLDFKLMYERCGVPMSEDILEAIAKMPPADADAANAVIDEMEAEGRRTLRLMPGAAEVAAWLQAMDIPTAIVTRNTRATVDHLHAALWAPEGLAPFSPAITRDDANVKPKPDPDALRVIGEAWGAPAASLAMVGDSPSNDVVFGKRAGAYTALVDTGRRFVEGKGDEGASVTIPLLAGLPKALLRDFTVESDKAGALTKFETPLPGTPAAVAAAAGDLAALKACADLAAADASANTPLVWAANAGHADCVAFLLAAGVAADAPGFLGATAVCRAARVGNVDALRALLDAGADPNLANDKLQSPLHFAAFKRNPACVAALLDAGASTLILDRKGRTPDQDTKDAAIIATILAARAARPHETC</sequence>